<proteinExistence type="predicted"/>
<evidence type="ECO:0000313" key="3">
    <source>
        <dbReference type="Proteomes" id="UP001501787"/>
    </source>
</evidence>
<evidence type="ECO:0000313" key="2">
    <source>
        <dbReference type="EMBL" id="GAA0307055.1"/>
    </source>
</evidence>
<gene>
    <name evidence="2" type="ORF">GCM10009129_00110</name>
</gene>
<accession>A0ABP3F666</accession>
<dbReference type="Proteomes" id="UP001501787">
    <property type="component" value="Unassembled WGS sequence"/>
</dbReference>
<reference evidence="3" key="1">
    <citation type="journal article" date="2019" name="Int. J. Syst. Evol. Microbiol.">
        <title>The Global Catalogue of Microorganisms (GCM) 10K type strain sequencing project: providing services to taxonomists for standard genome sequencing and annotation.</title>
        <authorList>
            <consortium name="The Broad Institute Genomics Platform"/>
            <consortium name="The Broad Institute Genome Sequencing Center for Infectious Disease"/>
            <person name="Wu L."/>
            <person name="Ma J."/>
        </authorList>
    </citation>
    <scope>NUCLEOTIDE SEQUENCE [LARGE SCALE GENOMIC DNA]</scope>
    <source>
        <strain evidence="3">JCM 16343</strain>
    </source>
</reference>
<keyword evidence="3" id="KW-1185">Reference proteome</keyword>
<organism evidence="2 3">
    <name type="scientific">Psychrobacter aestuarii</name>
    <dbReference type="NCBI Taxonomy" id="556327"/>
    <lineage>
        <taxon>Bacteria</taxon>
        <taxon>Pseudomonadati</taxon>
        <taxon>Pseudomonadota</taxon>
        <taxon>Gammaproteobacteria</taxon>
        <taxon>Moraxellales</taxon>
        <taxon>Moraxellaceae</taxon>
        <taxon>Psychrobacter</taxon>
    </lineage>
</organism>
<evidence type="ECO:0000256" key="1">
    <source>
        <dbReference type="SAM" id="MobiDB-lite"/>
    </source>
</evidence>
<protein>
    <submittedName>
        <fullName evidence="2">Uncharacterized protein</fullName>
    </submittedName>
</protein>
<name>A0ABP3F666_9GAMM</name>
<sequence>MTSANPNHKGTYYHKQDTGAAQWARQTEHARRQQKPLANLMIYGDDAQAK</sequence>
<feature type="region of interest" description="Disordered" evidence="1">
    <location>
        <begin position="1"/>
        <end position="50"/>
    </location>
</feature>
<dbReference type="EMBL" id="BAAAFR010000001">
    <property type="protein sequence ID" value="GAA0307055.1"/>
    <property type="molecule type" value="Genomic_DNA"/>
</dbReference>
<comment type="caution">
    <text evidence="2">The sequence shown here is derived from an EMBL/GenBank/DDBJ whole genome shotgun (WGS) entry which is preliminary data.</text>
</comment>